<evidence type="ECO:0000256" key="1">
    <source>
        <dbReference type="ARBA" id="ARBA00004141"/>
    </source>
</evidence>
<dbReference type="GO" id="GO:0015275">
    <property type="term" value="F:stretch-activated, monoatomic cation-selective, calcium channel activity"/>
    <property type="evidence" value="ECO:0007669"/>
    <property type="project" value="TreeGrafter"/>
</dbReference>
<proteinExistence type="inferred from homology"/>
<dbReference type="Proteomes" id="UP001162480">
    <property type="component" value="Chromosome 3"/>
</dbReference>
<comment type="subcellular location">
    <subcellularLocation>
        <location evidence="1">Membrane</location>
        <topology evidence="1">Multi-pass membrane protein</topology>
    </subcellularLocation>
</comment>
<protein>
    <submittedName>
        <fullName evidence="7">NALCN channel auxiliary factor 1-like</fullName>
    </submittedName>
</protein>
<dbReference type="InterPro" id="IPR055288">
    <property type="entry name" value="NALCN_aux_factor_1/2"/>
</dbReference>
<dbReference type="InterPro" id="IPR036790">
    <property type="entry name" value="Frizzled_dom_sf"/>
</dbReference>
<keyword evidence="4" id="KW-0472">Membrane</keyword>
<keyword evidence="5" id="KW-0325">Glycoprotein</keyword>
<gene>
    <name evidence="7" type="ORF">OCTVUL_1B031333</name>
</gene>
<dbReference type="PANTHER" id="PTHR15819">
    <property type="entry name" value="TRANSMEMBRANE PROTEIN FAM155"/>
    <property type="match status" value="1"/>
</dbReference>
<name>A0AA36ANF5_OCTVU</name>
<dbReference type="GO" id="GO:0005886">
    <property type="term" value="C:plasma membrane"/>
    <property type="evidence" value="ECO:0007669"/>
    <property type="project" value="TreeGrafter"/>
</dbReference>
<dbReference type="SUPFAM" id="SSF63501">
    <property type="entry name" value="Frizzled cysteine-rich domain"/>
    <property type="match status" value="1"/>
</dbReference>
<evidence type="ECO:0000313" key="8">
    <source>
        <dbReference type="Proteomes" id="UP001162480"/>
    </source>
</evidence>
<evidence type="ECO:0000256" key="5">
    <source>
        <dbReference type="ARBA" id="ARBA00023180"/>
    </source>
</evidence>
<dbReference type="AlphaFoldDB" id="A0AA36ANF5"/>
<accession>A0AA36ANF5</accession>
<sequence length="204" mass="23188">MRETRLKFCTLYTLDSVISDVVKSVQGDYEQCVSILDGIKNLDESVCKKNSFFLNIVNKFDCKEKYSVIWRCTHCVKAYREWLCAVSIPFYVDGVFVKPCNAFCSKVEETCPFFRPALKETHAGDPSFICKDPFIASHKNYIEVLRDGENKSDDDNNVSQDCYERCHLESQLAASQSTTGCDSIPSQNFLSSSKHRIKDPSQAV</sequence>
<dbReference type="InterPro" id="IPR024338">
    <property type="entry name" value="MID1/Yam8"/>
</dbReference>
<evidence type="ECO:0000313" key="7">
    <source>
        <dbReference type="EMBL" id="CAI9719356.1"/>
    </source>
</evidence>
<dbReference type="EMBL" id="OX597816">
    <property type="protein sequence ID" value="CAI9719356.1"/>
    <property type="molecule type" value="Genomic_DNA"/>
</dbReference>
<comment type="similarity">
    <text evidence="6">Belongs to the NALF family.</text>
</comment>
<evidence type="ECO:0000256" key="3">
    <source>
        <dbReference type="ARBA" id="ARBA00022989"/>
    </source>
</evidence>
<keyword evidence="3" id="KW-1133">Transmembrane helix</keyword>
<dbReference type="GO" id="GO:0098703">
    <property type="term" value="P:calcium ion import across plasma membrane"/>
    <property type="evidence" value="ECO:0007669"/>
    <property type="project" value="InterPro"/>
</dbReference>
<evidence type="ECO:0000256" key="2">
    <source>
        <dbReference type="ARBA" id="ARBA00022692"/>
    </source>
</evidence>
<keyword evidence="8" id="KW-1185">Reference proteome</keyword>
<evidence type="ECO:0000256" key="4">
    <source>
        <dbReference type="ARBA" id="ARBA00023136"/>
    </source>
</evidence>
<dbReference type="Pfam" id="PF12929">
    <property type="entry name" value="Mid1"/>
    <property type="match status" value="1"/>
</dbReference>
<dbReference type="PANTHER" id="PTHR15819:SF11">
    <property type="entry name" value="MID1, ISOFORM A"/>
    <property type="match status" value="1"/>
</dbReference>
<keyword evidence="2" id="KW-0812">Transmembrane</keyword>
<organism evidence="7 8">
    <name type="scientific">Octopus vulgaris</name>
    <name type="common">Common octopus</name>
    <dbReference type="NCBI Taxonomy" id="6645"/>
    <lineage>
        <taxon>Eukaryota</taxon>
        <taxon>Metazoa</taxon>
        <taxon>Spiralia</taxon>
        <taxon>Lophotrochozoa</taxon>
        <taxon>Mollusca</taxon>
        <taxon>Cephalopoda</taxon>
        <taxon>Coleoidea</taxon>
        <taxon>Octopodiformes</taxon>
        <taxon>Octopoda</taxon>
        <taxon>Incirrata</taxon>
        <taxon>Octopodidae</taxon>
        <taxon>Octopus</taxon>
    </lineage>
</organism>
<reference evidence="7" key="1">
    <citation type="submission" date="2023-08" db="EMBL/GenBank/DDBJ databases">
        <authorList>
            <person name="Alioto T."/>
            <person name="Alioto T."/>
            <person name="Gomez Garrido J."/>
        </authorList>
    </citation>
    <scope>NUCLEOTIDE SEQUENCE</scope>
</reference>
<evidence type="ECO:0000256" key="6">
    <source>
        <dbReference type="ARBA" id="ARBA00029445"/>
    </source>
</evidence>